<evidence type="ECO:0000313" key="2">
    <source>
        <dbReference type="Proteomes" id="UP001234178"/>
    </source>
</evidence>
<keyword evidence="2" id="KW-1185">Reference proteome</keyword>
<protein>
    <submittedName>
        <fullName evidence="1">Uncharacterized protein</fullName>
    </submittedName>
</protein>
<evidence type="ECO:0000313" key="1">
    <source>
        <dbReference type="EMBL" id="KAK4024724.1"/>
    </source>
</evidence>
<dbReference type="Proteomes" id="UP001234178">
    <property type="component" value="Unassembled WGS sequence"/>
</dbReference>
<dbReference type="EMBL" id="JAOYFB010000037">
    <property type="protein sequence ID" value="KAK4024724.1"/>
    <property type="molecule type" value="Genomic_DNA"/>
</dbReference>
<proteinExistence type="predicted"/>
<gene>
    <name evidence="1" type="ORF">OUZ56_010145</name>
</gene>
<sequence length="72" mass="8752">MKFNFTYFGNRYRCKHLYRVIRFVHQAELTVKLTYHVLHLAFSKFQIDIVNASHTAKLIQLTGVFFLFMKFY</sequence>
<accession>A0ABR0AHW9</accession>
<comment type="caution">
    <text evidence="1">The sequence shown here is derived from an EMBL/GenBank/DDBJ whole genome shotgun (WGS) entry which is preliminary data.</text>
</comment>
<name>A0ABR0AHW9_9CRUS</name>
<organism evidence="1 2">
    <name type="scientific">Daphnia magna</name>
    <dbReference type="NCBI Taxonomy" id="35525"/>
    <lineage>
        <taxon>Eukaryota</taxon>
        <taxon>Metazoa</taxon>
        <taxon>Ecdysozoa</taxon>
        <taxon>Arthropoda</taxon>
        <taxon>Crustacea</taxon>
        <taxon>Branchiopoda</taxon>
        <taxon>Diplostraca</taxon>
        <taxon>Cladocera</taxon>
        <taxon>Anomopoda</taxon>
        <taxon>Daphniidae</taxon>
        <taxon>Daphnia</taxon>
    </lineage>
</organism>
<reference evidence="1 2" key="1">
    <citation type="journal article" date="2023" name="Nucleic Acids Res.">
        <title>The hologenome of Daphnia magna reveals possible DNA methylation and microbiome-mediated evolution of the host genome.</title>
        <authorList>
            <person name="Chaturvedi A."/>
            <person name="Li X."/>
            <person name="Dhandapani V."/>
            <person name="Marshall H."/>
            <person name="Kissane S."/>
            <person name="Cuenca-Cambronero M."/>
            <person name="Asole G."/>
            <person name="Calvet F."/>
            <person name="Ruiz-Romero M."/>
            <person name="Marangio P."/>
            <person name="Guigo R."/>
            <person name="Rago D."/>
            <person name="Mirbahai L."/>
            <person name="Eastwood N."/>
            <person name="Colbourne J.K."/>
            <person name="Zhou J."/>
            <person name="Mallon E."/>
            <person name="Orsini L."/>
        </authorList>
    </citation>
    <scope>NUCLEOTIDE SEQUENCE [LARGE SCALE GENOMIC DNA]</scope>
    <source>
        <strain evidence="1">LRV0_1</strain>
    </source>
</reference>